<accession>A0ABQ1HAH1</accession>
<proteinExistence type="inferred from homology"/>
<dbReference type="InterPro" id="IPR055346">
    <property type="entry name" value="Fe-S_cluster_assembly_SufBD"/>
</dbReference>
<comment type="caution">
    <text evidence="4">The sequence shown here is derived from an EMBL/GenBank/DDBJ whole genome shotgun (WGS) entry which is preliminary data.</text>
</comment>
<dbReference type="InterPro" id="IPR045595">
    <property type="entry name" value="SufBD_N"/>
</dbReference>
<dbReference type="SUPFAM" id="SSF101960">
    <property type="entry name" value="Stabilizer of iron transporter SufD"/>
    <property type="match status" value="1"/>
</dbReference>
<dbReference type="PANTHER" id="PTHR43575">
    <property type="entry name" value="PROTEIN ABCI7, CHLOROPLASTIC"/>
    <property type="match status" value="1"/>
</dbReference>
<reference evidence="5" key="1">
    <citation type="journal article" date="2019" name="Int. J. Syst. Evol. Microbiol.">
        <title>The Global Catalogue of Microorganisms (GCM) 10K type strain sequencing project: providing services to taxonomists for standard genome sequencing and annotation.</title>
        <authorList>
            <consortium name="The Broad Institute Genomics Platform"/>
            <consortium name="The Broad Institute Genome Sequencing Center for Infectious Disease"/>
            <person name="Wu L."/>
            <person name="Ma J."/>
        </authorList>
    </citation>
    <scope>NUCLEOTIDE SEQUENCE [LARGE SCALE GENOMIC DNA]</scope>
    <source>
        <strain evidence="5">CGMCC 1.15905</strain>
    </source>
</reference>
<name>A0ABQ1HAH1_9GAMM</name>
<dbReference type="EMBL" id="BMKC01000001">
    <property type="protein sequence ID" value="GGA68119.1"/>
    <property type="molecule type" value="Genomic_DNA"/>
</dbReference>
<dbReference type="InterPro" id="IPR037284">
    <property type="entry name" value="SUF_FeS_clus_asmbl_SufBD_sf"/>
</dbReference>
<dbReference type="Proteomes" id="UP000623419">
    <property type="component" value="Unassembled WGS sequence"/>
</dbReference>
<dbReference type="PANTHER" id="PTHR43575:SF1">
    <property type="entry name" value="PROTEIN ABCI7, CHLOROPLASTIC"/>
    <property type="match status" value="1"/>
</dbReference>
<gene>
    <name evidence="4" type="primary">ynhC</name>
    <name evidence="4" type="ORF">GCM10011521_02840</name>
</gene>
<dbReference type="Pfam" id="PF19295">
    <property type="entry name" value="SufBD_N"/>
    <property type="match status" value="1"/>
</dbReference>
<organism evidence="4 5">
    <name type="scientific">Arenimonas soli</name>
    <dbReference type="NCBI Taxonomy" id="2269504"/>
    <lineage>
        <taxon>Bacteria</taxon>
        <taxon>Pseudomonadati</taxon>
        <taxon>Pseudomonadota</taxon>
        <taxon>Gammaproteobacteria</taxon>
        <taxon>Lysobacterales</taxon>
        <taxon>Lysobacteraceae</taxon>
        <taxon>Arenimonas</taxon>
    </lineage>
</organism>
<feature type="domain" description="SUF system FeS cluster assembly SufBD N-terminal" evidence="3">
    <location>
        <begin position="24"/>
        <end position="163"/>
    </location>
</feature>
<keyword evidence="5" id="KW-1185">Reference proteome</keyword>
<protein>
    <submittedName>
        <fullName evidence="4">Fe-S cluster assembly protein SufD</fullName>
    </submittedName>
</protein>
<dbReference type="InterPro" id="IPR000825">
    <property type="entry name" value="SUF_FeS_clus_asmbl_SufBD_core"/>
</dbReference>
<feature type="domain" description="SUF system FeS cluster assembly SufBD core" evidence="2">
    <location>
        <begin position="173"/>
        <end position="401"/>
    </location>
</feature>
<dbReference type="NCBIfam" id="TIGR01981">
    <property type="entry name" value="sufD"/>
    <property type="match status" value="1"/>
</dbReference>
<dbReference type="InterPro" id="IPR011542">
    <property type="entry name" value="SUF_FeS_clus_asmbl_SufD"/>
</dbReference>
<evidence type="ECO:0000259" key="2">
    <source>
        <dbReference type="Pfam" id="PF01458"/>
    </source>
</evidence>
<comment type="similarity">
    <text evidence="1">Belongs to the iron-sulfur cluster assembly SufBD family.</text>
</comment>
<dbReference type="RefSeq" id="WP_188660356.1">
    <property type="nucleotide sequence ID" value="NZ_BMKC01000001.1"/>
</dbReference>
<evidence type="ECO:0000259" key="3">
    <source>
        <dbReference type="Pfam" id="PF19295"/>
    </source>
</evidence>
<evidence type="ECO:0000256" key="1">
    <source>
        <dbReference type="ARBA" id="ARBA00043967"/>
    </source>
</evidence>
<evidence type="ECO:0000313" key="4">
    <source>
        <dbReference type="EMBL" id="GGA68119.1"/>
    </source>
</evidence>
<sequence length="433" mass="45886">MSALVDSFRQGFETLPPALVDAQGLGDSRRAALAAALADGLPGARVEAWKYTSLRALANRGFASDAQTNAPDPALLADIPAPRLVFVNGRFDAGLSQLDALPEGVELRPLSQALAGDDPRAVSVLARRYVRADEPFARFNAALATEGVLLRVQAGATVATPLHLVFVGAPAGADQAAHLRHLVELRKGASLTVVEHHLGAGAHRNLVNHLMHVHLAGGARLRHARLQNDDGGATLFARTDAVLASDTLYRRVDLELGAGLSRHELNVDLQGEGAALHAGGVLLADGRRHLDTRLGIRHQARDTRCELPWRGLADERGRAVFHGGIQIRAGADGSEAELSNKNLLLSDSAEIDSQPVLVIHADEVKAAHGATVGRLDETALFYLRSRGLPAAQARVLLMQAFLREPLAVLDDADLARLLGDTVAARLGTPGKTP</sequence>
<dbReference type="Pfam" id="PF01458">
    <property type="entry name" value="SUFBD_core"/>
    <property type="match status" value="1"/>
</dbReference>
<evidence type="ECO:0000313" key="5">
    <source>
        <dbReference type="Proteomes" id="UP000623419"/>
    </source>
</evidence>